<evidence type="ECO:0000313" key="4">
    <source>
        <dbReference type="Proteomes" id="UP000823882"/>
    </source>
</evidence>
<reference evidence="3" key="2">
    <citation type="submission" date="2021-04" db="EMBL/GenBank/DDBJ databases">
        <authorList>
            <person name="Gilroy R."/>
        </authorList>
    </citation>
    <scope>NUCLEOTIDE SEQUENCE</scope>
    <source>
        <strain evidence="3">CHK186-1790</strain>
    </source>
</reference>
<name>A0A9D2P020_9FIRM</name>
<dbReference type="EMBL" id="DWWJ01000153">
    <property type="protein sequence ID" value="HJC41575.1"/>
    <property type="molecule type" value="Genomic_DNA"/>
</dbReference>
<dbReference type="AlphaFoldDB" id="A0A9D2P020"/>
<comment type="caution">
    <text evidence="3">The sequence shown here is derived from an EMBL/GenBank/DDBJ whole genome shotgun (WGS) entry which is preliminary data.</text>
</comment>
<protein>
    <submittedName>
        <fullName evidence="3">Helix-turn-helix domain-containing protein</fullName>
    </submittedName>
</protein>
<accession>A0A9D2P020</accession>
<dbReference type="InterPro" id="IPR001387">
    <property type="entry name" value="Cro/C1-type_HTH"/>
</dbReference>
<sequence length="109" mass="11720">MNTLGEQIKKYRISIRMTQADFASRLGVTGASVSAYETGTRLPSYDILVKVSNILGVSTDTLLGRGKAGAVTVDVTGLTEEQRHLIRSTVEIFQQYNALRTTGGEGGDP</sequence>
<dbReference type="SMART" id="SM00530">
    <property type="entry name" value="HTH_XRE"/>
    <property type="match status" value="1"/>
</dbReference>
<reference evidence="3" key="1">
    <citation type="journal article" date="2021" name="PeerJ">
        <title>Extensive microbial diversity within the chicken gut microbiome revealed by metagenomics and culture.</title>
        <authorList>
            <person name="Gilroy R."/>
            <person name="Ravi A."/>
            <person name="Getino M."/>
            <person name="Pursley I."/>
            <person name="Horton D.L."/>
            <person name="Alikhan N.F."/>
            <person name="Baker D."/>
            <person name="Gharbi K."/>
            <person name="Hall N."/>
            <person name="Watson M."/>
            <person name="Adriaenssens E.M."/>
            <person name="Foster-Nyarko E."/>
            <person name="Jarju S."/>
            <person name="Secka A."/>
            <person name="Antonio M."/>
            <person name="Oren A."/>
            <person name="Chaudhuri R.R."/>
            <person name="La Ragione R."/>
            <person name="Hildebrand F."/>
            <person name="Pallen M.J."/>
        </authorList>
    </citation>
    <scope>NUCLEOTIDE SEQUENCE</scope>
    <source>
        <strain evidence="3">CHK186-1790</strain>
    </source>
</reference>
<dbReference type="Proteomes" id="UP000823882">
    <property type="component" value="Unassembled WGS sequence"/>
</dbReference>
<dbReference type="CDD" id="cd00093">
    <property type="entry name" value="HTH_XRE"/>
    <property type="match status" value="1"/>
</dbReference>
<dbReference type="PANTHER" id="PTHR46558:SF11">
    <property type="entry name" value="HTH-TYPE TRANSCRIPTIONAL REGULATOR XRE"/>
    <property type="match status" value="1"/>
</dbReference>
<dbReference type="Gene3D" id="1.10.260.40">
    <property type="entry name" value="lambda repressor-like DNA-binding domains"/>
    <property type="match status" value="1"/>
</dbReference>
<organism evidence="3 4">
    <name type="scientific">Candidatus Intestinimonas pullistercoris</name>
    <dbReference type="NCBI Taxonomy" id="2838623"/>
    <lineage>
        <taxon>Bacteria</taxon>
        <taxon>Bacillati</taxon>
        <taxon>Bacillota</taxon>
        <taxon>Clostridia</taxon>
        <taxon>Eubacteriales</taxon>
        <taxon>Intestinimonas</taxon>
    </lineage>
</organism>
<keyword evidence="1" id="KW-0238">DNA-binding</keyword>
<dbReference type="InterPro" id="IPR010982">
    <property type="entry name" value="Lambda_DNA-bd_dom_sf"/>
</dbReference>
<feature type="domain" description="HTH cro/C1-type" evidence="2">
    <location>
        <begin position="8"/>
        <end position="62"/>
    </location>
</feature>
<dbReference type="PANTHER" id="PTHR46558">
    <property type="entry name" value="TRACRIPTIONAL REGULATORY PROTEIN-RELATED-RELATED"/>
    <property type="match status" value="1"/>
</dbReference>
<gene>
    <name evidence="3" type="ORF">H9701_08485</name>
</gene>
<dbReference type="Pfam" id="PF01381">
    <property type="entry name" value="HTH_3"/>
    <property type="match status" value="1"/>
</dbReference>
<dbReference type="PROSITE" id="PS50943">
    <property type="entry name" value="HTH_CROC1"/>
    <property type="match status" value="1"/>
</dbReference>
<evidence type="ECO:0000259" key="2">
    <source>
        <dbReference type="PROSITE" id="PS50943"/>
    </source>
</evidence>
<dbReference type="SUPFAM" id="SSF47413">
    <property type="entry name" value="lambda repressor-like DNA-binding domains"/>
    <property type="match status" value="1"/>
</dbReference>
<dbReference type="GO" id="GO:0003677">
    <property type="term" value="F:DNA binding"/>
    <property type="evidence" value="ECO:0007669"/>
    <property type="project" value="UniProtKB-KW"/>
</dbReference>
<evidence type="ECO:0000256" key="1">
    <source>
        <dbReference type="ARBA" id="ARBA00023125"/>
    </source>
</evidence>
<evidence type="ECO:0000313" key="3">
    <source>
        <dbReference type="EMBL" id="HJC41575.1"/>
    </source>
</evidence>
<proteinExistence type="predicted"/>